<keyword evidence="4" id="KW-1185">Reference proteome</keyword>
<dbReference type="CDD" id="cd06222">
    <property type="entry name" value="RNase_H_like"/>
    <property type="match status" value="1"/>
</dbReference>
<dbReference type="PROSITE" id="PS50181">
    <property type="entry name" value="FBOX"/>
    <property type="match status" value="1"/>
</dbReference>
<sequence>MDAPQRHSYALLWAPPPPNPLCRSKSEPRMHTLHPLIRPRPRPGFRTPPPLPRSKSAPGNLCTANAYAPPPPPRLLSGFFISSNSQGRFWGRAGERYIPMGPISNILSRLPLKSLVKFSIVCKAWNELIIHDRKFQELHFSRVKDDDVPYFVYDCIGGLYLLHSDYALTSMILRKVEFEGSPANVVSSCNGLTCLANNRGRFWTCPRAIWNPLTGKSLMLTEPTNILKPSYFHLCGFCNVEPSSNDYKVMWTAKIIKDSKCITEVYEFTSRAWRTLPQTDYQLAKPFGTFIPVVVQGALHWISSRGPTGLLTSFDLASEEFKESNLPMFRFDGCDSKLYCFQDHRLGFLFDDRENNQLDLWLTEDYNDHSKWAKQYILKRQLLNNDLQSFRLLHIFTSNGNILLAFTKNYQDSHTRQPLTGYSLGIYDPRKEYINVAKPYGDRFPLELGVEEIGFDDEEELKLQLDIPNGELKEIKNYGTSMGHRCQLTRREQHQQGAGSANMSCWPNQHAPDVHSAQAGELSDQPAGPARRRSVTISELAAHFFFDFVPDLSYIGVGGVIRDHFGVVVHGAFSHKIQGNFTVEVAELLAIREGLLLANQAQLCVIEVEGDAKASIDLIRQVDTECYLGELIDDIHGLLQ</sequence>
<dbReference type="EMBL" id="JBBNAE010000011">
    <property type="protein sequence ID" value="KAK9084711.1"/>
    <property type="molecule type" value="Genomic_DNA"/>
</dbReference>
<dbReference type="InterPro" id="IPR006527">
    <property type="entry name" value="F-box-assoc_dom_typ1"/>
</dbReference>
<dbReference type="Proteomes" id="UP001417504">
    <property type="component" value="Unassembled WGS sequence"/>
</dbReference>
<feature type="region of interest" description="Disordered" evidence="1">
    <location>
        <begin position="509"/>
        <end position="529"/>
    </location>
</feature>
<feature type="domain" description="F-box" evidence="2">
    <location>
        <begin position="92"/>
        <end position="138"/>
    </location>
</feature>
<dbReference type="GO" id="GO:0004523">
    <property type="term" value="F:RNA-DNA hybrid ribonuclease activity"/>
    <property type="evidence" value="ECO:0007669"/>
    <property type="project" value="InterPro"/>
</dbReference>
<feature type="region of interest" description="Disordered" evidence="1">
    <location>
        <begin position="34"/>
        <end position="58"/>
    </location>
</feature>
<dbReference type="PANTHER" id="PTHR31672">
    <property type="entry name" value="BNACNNG10540D PROTEIN"/>
    <property type="match status" value="1"/>
</dbReference>
<dbReference type="AlphaFoldDB" id="A0AAP0E196"/>
<proteinExistence type="predicted"/>
<dbReference type="InterPro" id="IPR036047">
    <property type="entry name" value="F-box-like_dom_sf"/>
</dbReference>
<organism evidence="3 4">
    <name type="scientific">Stephania japonica</name>
    <dbReference type="NCBI Taxonomy" id="461633"/>
    <lineage>
        <taxon>Eukaryota</taxon>
        <taxon>Viridiplantae</taxon>
        <taxon>Streptophyta</taxon>
        <taxon>Embryophyta</taxon>
        <taxon>Tracheophyta</taxon>
        <taxon>Spermatophyta</taxon>
        <taxon>Magnoliopsida</taxon>
        <taxon>Ranunculales</taxon>
        <taxon>Menispermaceae</taxon>
        <taxon>Menispermoideae</taxon>
        <taxon>Cissampelideae</taxon>
        <taxon>Stephania</taxon>
    </lineage>
</organism>
<dbReference type="PANTHER" id="PTHR31672:SF13">
    <property type="entry name" value="F-BOX PROTEIN CPR30-LIKE"/>
    <property type="match status" value="1"/>
</dbReference>
<dbReference type="Pfam" id="PF07734">
    <property type="entry name" value="FBA_1"/>
    <property type="match status" value="1"/>
</dbReference>
<gene>
    <name evidence="3" type="ORF">Sjap_025122</name>
</gene>
<dbReference type="SMART" id="SM00256">
    <property type="entry name" value="FBOX"/>
    <property type="match status" value="1"/>
</dbReference>
<dbReference type="GO" id="GO:0003676">
    <property type="term" value="F:nucleic acid binding"/>
    <property type="evidence" value="ECO:0007669"/>
    <property type="project" value="InterPro"/>
</dbReference>
<evidence type="ECO:0000313" key="4">
    <source>
        <dbReference type="Proteomes" id="UP001417504"/>
    </source>
</evidence>
<comment type="caution">
    <text evidence="3">The sequence shown here is derived from an EMBL/GenBank/DDBJ whole genome shotgun (WGS) entry which is preliminary data.</text>
</comment>
<dbReference type="InterPro" id="IPR002156">
    <property type="entry name" value="RNaseH_domain"/>
</dbReference>
<dbReference type="InterPro" id="IPR050796">
    <property type="entry name" value="SCF_F-box_component"/>
</dbReference>
<dbReference type="Pfam" id="PF00646">
    <property type="entry name" value="F-box"/>
    <property type="match status" value="1"/>
</dbReference>
<dbReference type="InterPro" id="IPR044730">
    <property type="entry name" value="RNase_H-like_dom_plant"/>
</dbReference>
<dbReference type="NCBIfam" id="TIGR01640">
    <property type="entry name" value="F_box_assoc_1"/>
    <property type="match status" value="1"/>
</dbReference>
<evidence type="ECO:0000259" key="2">
    <source>
        <dbReference type="PROSITE" id="PS50181"/>
    </source>
</evidence>
<dbReference type="Gene3D" id="1.20.1280.50">
    <property type="match status" value="1"/>
</dbReference>
<evidence type="ECO:0000256" key="1">
    <source>
        <dbReference type="SAM" id="MobiDB-lite"/>
    </source>
</evidence>
<reference evidence="3 4" key="1">
    <citation type="submission" date="2024-01" db="EMBL/GenBank/DDBJ databases">
        <title>Genome assemblies of Stephania.</title>
        <authorList>
            <person name="Yang L."/>
        </authorList>
    </citation>
    <scope>NUCLEOTIDE SEQUENCE [LARGE SCALE GENOMIC DNA]</scope>
    <source>
        <strain evidence="3">QJT</strain>
        <tissue evidence="3">Leaf</tissue>
    </source>
</reference>
<evidence type="ECO:0000313" key="3">
    <source>
        <dbReference type="EMBL" id="KAK9084711.1"/>
    </source>
</evidence>
<protein>
    <recommendedName>
        <fullName evidence="2">F-box domain-containing protein</fullName>
    </recommendedName>
</protein>
<dbReference type="Pfam" id="PF13456">
    <property type="entry name" value="RVT_3"/>
    <property type="match status" value="1"/>
</dbReference>
<dbReference type="SUPFAM" id="SSF81383">
    <property type="entry name" value="F-box domain"/>
    <property type="match status" value="1"/>
</dbReference>
<name>A0AAP0E196_9MAGN</name>
<accession>A0AAP0E196</accession>
<dbReference type="InterPro" id="IPR017451">
    <property type="entry name" value="F-box-assoc_interact_dom"/>
</dbReference>
<dbReference type="InterPro" id="IPR001810">
    <property type="entry name" value="F-box_dom"/>
</dbReference>